<dbReference type="GO" id="GO:0004888">
    <property type="term" value="F:transmembrane signaling receptor activity"/>
    <property type="evidence" value="ECO:0007669"/>
    <property type="project" value="InterPro"/>
</dbReference>
<evidence type="ECO:0000256" key="7">
    <source>
        <dbReference type="ARBA" id="ARBA00023065"/>
    </source>
</evidence>
<keyword evidence="11" id="KW-0325">Glycoprotein</keyword>
<dbReference type="InterPro" id="IPR038050">
    <property type="entry name" value="Neuro_actylchol_rec"/>
</dbReference>
<evidence type="ECO:0000256" key="15">
    <source>
        <dbReference type="RuleBase" id="RU000687"/>
    </source>
</evidence>
<dbReference type="SUPFAM" id="SSF63712">
    <property type="entry name" value="Nicotinic receptor ligand binding domain-like"/>
    <property type="match status" value="1"/>
</dbReference>
<feature type="chain" id="PRO_5033110086" evidence="15">
    <location>
        <begin position="26"/>
        <end position="500"/>
    </location>
</feature>
<evidence type="ECO:0000259" key="16">
    <source>
        <dbReference type="Pfam" id="PF02931"/>
    </source>
</evidence>
<dbReference type="PROSITE" id="PS00236">
    <property type="entry name" value="NEUROTR_ION_CHANNEL"/>
    <property type="match status" value="1"/>
</dbReference>
<comment type="subcellular location">
    <subcellularLocation>
        <location evidence="14">Synaptic cell membrane</location>
        <topology evidence="14">Multi-pass membrane protein</topology>
    </subcellularLocation>
</comment>
<dbReference type="InterPro" id="IPR036734">
    <property type="entry name" value="Neur_chan_lig-bd_sf"/>
</dbReference>
<dbReference type="Gene3D" id="1.20.58.390">
    <property type="entry name" value="Neurotransmitter-gated ion-channel transmembrane domain"/>
    <property type="match status" value="2"/>
</dbReference>
<sequence length="500" mass="57788">MFHIIQRQLKLFVLITCYCFNFINGGPDQVRLLNYLLSVNQYKPITRPVQNNSDTLPVTINLALQNIIDFDGKNEAIVISGWMTIMWNDYSLRWKPEEFANIQTIRIPSTQIWIPDIFLYNSIDDKFDTRAKVNAVVQYDGNILYVPPILFKSICPFDIALFPFDTQYCTLKFGTWTYDDAGVNLTAASSQGQLDAYVKNAEWDLEDFFATNNGTKYDCCPNVYSHVLYTIRIRRRSLYYLTSIVVPCFLISCMTVVGFLLSPDSGEKLTLQITTLLSVIMFSLLLSEILPPSSTAIPIITIYFMCIMIMSAVSVVASVLILSLYNRNSNNYRMPLWVRKYICNYLAWLLLMERPNHDLSWRTIRRRWTSSRQKSINNHHSKIPSESLLNNKFELLSTNGINVDKESLEFVAPSAMEIHSSRHYQNTSNELQTGDMEMIRSELRIITSQLAILSDYSRQKEKDDNESRDWQFAAMVIDRLCLIVFALIMLLFTAFTFFSV</sequence>
<dbReference type="InterPro" id="IPR002394">
    <property type="entry name" value="Nicotinic_acetylcholine_rcpt"/>
</dbReference>
<feature type="domain" description="Neurotransmitter-gated ion-channel transmembrane" evidence="17">
    <location>
        <begin position="244"/>
        <end position="497"/>
    </location>
</feature>
<dbReference type="GO" id="GO:0022848">
    <property type="term" value="F:acetylcholine-gated monoatomic cation-selective channel activity"/>
    <property type="evidence" value="ECO:0007669"/>
    <property type="project" value="InterPro"/>
</dbReference>
<evidence type="ECO:0000256" key="6">
    <source>
        <dbReference type="ARBA" id="ARBA00023018"/>
    </source>
</evidence>
<evidence type="ECO:0000256" key="4">
    <source>
        <dbReference type="ARBA" id="ARBA00022692"/>
    </source>
</evidence>
<name>A0A819EAB2_9BILA</name>
<keyword evidence="7 15" id="KW-0406">Ion transport</keyword>
<dbReference type="AlphaFoldDB" id="A0A819EAB2"/>
<protein>
    <submittedName>
        <fullName evidence="18">Uncharacterized protein</fullName>
    </submittedName>
</protein>
<evidence type="ECO:0000256" key="14">
    <source>
        <dbReference type="ARBA" id="ARBA00034099"/>
    </source>
</evidence>
<dbReference type="CDD" id="cd18997">
    <property type="entry name" value="LGIC_ECD_nAChR"/>
    <property type="match status" value="1"/>
</dbReference>
<evidence type="ECO:0000256" key="2">
    <source>
        <dbReference type="ARBA" id="ARBA00022448"/>
    </source>
</evidence>
<organism evidence="18 19">
    <name type="scientific">Rotaria sordida</name>
    <dbReference type="NCBI Taxonomy" id="392033"/>
    <lineage>
        <taxon>Eukaryota</taxon>
        <taxon>Metazoa</taxon>
        <taxon>Spiralia</taxon>
        <taxon>Gnathifera</taxon>
        <taxon>Rotifera</taxon>
        <taxon>Eurotatoria</taxon>
        <taxon>Bdelloidea</taxon>
        <taxon>Philodinida</taxon>
        <taxon>Philodinidae</taxon>
        <taxon>Rotaria</taxon>
    </lineage>
</organism>
<dbReference type="Proteomes" id="UP000663823">
    <property type="component" value="Unassembled WGS sequence"/>
</dbReference>
<dbReference type="NCBIfam" id="TIGR00860">
    <property type="entry name" value="LIC"/>
    <property type="match status" value="1"/>
</dbReference>
<dbReference type="InterPro" id="IPR018000">
    <property type="entry name" value="Neurotransmitter_ion_chnl_CS"/>
</dbReference>
<proteinExistence type="inferred from homology"/>
<dbReference type="GO" id="GO:0045211">
    <property type="term" value="C:postsynaptic membrane"/>
    <property type="evidence" value="ECO:0007669"/>
    <property type="project" value="InterPro"/>
</dbReference>
<evidence type="ECO:0000256" key="11">
    <source>
        <dbReference type="ARBA" id="ARBA00023180"/>
    </source>
</evidence>
<dbReference type="CDD" id="cd19051">
    <property type="entry name" value="LGIC_TM_cation"/>
    <property type="match status" value="1"/>
</dbReference>
<dbReference type="InterPro" id="IPR006201">
    <property type="entry name" value="Neur_channel"/>
</dbReference>
<dbReference type="PRINTS" id="PR00252">
    <property type="entry name" value="NRIONCHANNEL"/>
</dbReference>
<keyword evidence="15" id="KW-0732">Signal</keyword>
<dbReference type="Pfam" id="PF02931">
    <property type="entry name" value="Neur_chan_LBD"/>
    <property type="match status" value="1"/>
</dbReference>
<evidence type="ECO:0000256" key="9">
    <source>
        <dbReference type="ARBA" id="ARBA00023157"/>
    </source>
</evidence>
<reference evidence="18" key="1">
    <citation type="submission" date="2021-02" db="EMBL/GenBank/DDBJ databases">
        <authorList>
            <person name="Nowell W R."/>
        </authorList>
    </citation>
    <scope>NUCLEOTIDE SEQUENCE</scope>
</reference>
<feature type="signal peptide" evidence="15">
    <location>
        <begin position="1"/>
        <end position="25"/>
    </location>
</feature>
<feature type="transmembrane region" description="Helical" evidence="15">
    <location>
        <begin position="238"/>
        <end position="261"/>
    </location>
</feature>
<gene>
    <name evidence="18" type="ORF">OTI717_LOCUS20958</name>
</gene>
<feature type="domain" description="Neurotransmitter-gated ion-channel ligand-binding" evidence="16">
    <location>
        <begin position="31"/>
        <end position="236"/>
    </location>
</feature>
<evidence type="ECO:0000256" key="8">
    <source>
        <dbReference type="ARBA" id="ARBA00023136"/>
    </source>
</evidence>
<dbReference type="Gene3D" id="2.70.170.10">
    <property type="entry name" value="Neurotransmitter-gated ion-channel ligand-binding domain"/>
    <property type="match status" value="1"/>
</dbReference>
<dbReference type="FunFam" id="1.20.58.390:FF:000043">
    <property type="entry name" value="AcetylCholine Receptor"/>
    <property type="match status" value="1"/>
</dbReference>
<dbReference type="Pfam" id="PF02932">
    <property type="entry name" value="Neur_chan_memb"/>
    <property type="match status" value="1"/>
</dbReference>
<keyword evidence="4 15" id="KW-0812">Transmembrane</keyword>
<evidence type="ECO:0000256" key="12">
    <source>
        <dbReference type="ARBA" id="ARBA00023286"/>
    </source>
</evidence>
<dbReference type="SUPFAM" id="SSF90112">
    <property type="entry name" value="Neurotransmitter-gated ion-channel transmembrane pore"/>
    <property type="match status" value="1"/>
</dbReference>
<dbReference type="PANTHER" id="PTHR18945">
    <property type="entry name" value="NEUROTRANSMITTER GATED ION CHANNEL"/>
    <property type="match status" value="1"/>
</dbReference>
<dbReference type="InterPro" id="IPR006029">
    <property type="entry name" value="Neurotrans-gated_channel_TM"/>
</dbReference>
<dbReference type="InterPro" id="IPR006202">
    <property type="entry name" value="Neur_chan_lig-bd"/>
</dbReference>
<accession>A0A819EAB2</accession>
<keyword evidence="5 15" id="KW-1133">Transmembrane helix</keyword>
<feature type="transmembrane region" description="Helical" evidence="15">
    <location>
        <begin position="273"/>
        <end position="290"/>
    </location>
</feature>
<keyword evidence="10" id="KW-0675">Receptor</keyword>
<keyword evidence="12" id="KW-1071">Ligand-gated ion channel</keyword>
<evidence type="ECO:0000259" key="17">
    <source>
        <dbReference type="Pfam" id="PF02932"/>
    </source>
</evidence>
<keyword evidence="6" id="KW-0770">Synapse</keyword>
<evidence type="ECO:0000256" key="5">
    <source>
        <dbReference type="ARBA" id="ARBA00022989"/>
    </source>
</evidence>
<comment type="caution">
    <text evidence="18">The sequence shown here is derived from an EMBL/GenBank/DDBJ whole genome shotgun (WGS) entry which is preliminary data.</text>
</comment>
<dbReference type="InterPro" id="IPR036719">
    <property type="entry name" value="Neuro-gated_channel_TM_sf"/>
</dbReference>
<keyword evidence="8 15" id="KW-0472">Membrane</keyword>
<evidence type="ECO:0000256" key="3">
    <source>
        <dbReference type="ARBA" id="ARBA00022475"/>
    </source>
</evidence>
<evidence type="ECO:0000313" key="18">
    <source>
        <dbReference type="EMBL" id="CAF3847358.1"/>
    </source>
</evidence>
<evidence type="ECO:0000256" key="13">
    <source>
        <dbReference type="ARBA" id="ARBA00023303"/>
    </source>
</evidence>
<keyword evidence="3" id="KW-1003">Cell membrane</keyword>
<dbReference type="PRINTS" id="PR00254">
    <property type="entry name" value="NICOTINICR"/>
</dbReference>
<dbReference type="EMBL" id="CAJOAX010003314">
    <property type="protein sequence ID" value="CAF3847358.1"/>
    <property type="molecule type" value="Genomic_DNA"/>
</dbReference>
<dbReference type="FunFam" id="2.70.170.10:FF:000016">
    <property type="entry name" value="Nicotinic acetylcholine receptor subunit"/>
    <property type="match status" value="1"/>
</dbReference>
<evidence type="ECO:0000313" key="19">
    <source>
        <dbReference type="Proteomes" id="UP000663823"/>
    </source>
</evidence>
<comment type="similarity">
    <text evidence="1">Belongs to the ligand-gated ion channel (TC 1.A.9) family. Acetylcholine receptor (TC 1.A.9.1) subfamily.</text>
</comment>
<keyword evidence="2 15" id="KW-0813">Transport</keyword>
<feature type="transmembrane region" description="Helical" evidence="15">
    <location>
        <begin position="302"/>
        <end position="324"/>
    </location>
</feature>
<feature type="transmembrane region" description="Helical" evidence="15">
    <location>
        <begin position="480"/>
        <end position="498"/>
    </location>
</feature>
<evidence type="ECO:0000256" key="10">
    <source>
        <dbReference type="ARBA" id="ARBA00023170"/>
    </source>
</evidence>
<keyword evidence="13 15" id="KW-0407">Ion channel</keyword>
<keyword evidence="9" id="KW-1015">Disulfide bond</keyword>
<evidence type="ECO:0000256" key="1">
    <source>
        <dbReference type="ARBA" id="ARBA00009237"/>
    </source>
</evidence>